<dbReference type="EMBL" id="HE601320">
    <property type="protein sequence ID" value="CAP26681.2"/>
    <property type="molecule type" value="Genomic_DNA"/>
</dbReference>
<dbReference type="InParanoid" id="A8X221"/>
<protein>
    <submittedName>
        <fullName evidence="1">Protein CBG06358</fullName>
    </submittedName>
</protein>
<dbReference type="GeneID" id="8589316"/>
<gene>
    <name evidence="1" type="ORF">CBG06358</name>
    <name evidence="1" type="ORF">CBG_06358</name>
</gene>
<name>A8X221_CAEBR</name>
<dbReference type="RefSeq" id="XP_002647317.2">
    <property type="nucleotide sequence ID" value="XM_002647271.2"/>
</dbReference>
<keyword evidence="2" id="KW-1185">Reference proteome</keyword>
<reference evidence="1 2" key="2">
    <citation type="journal article" date="2011" name="PLoS Genet.">
        <title>Caenorhabditis briggsae recombinant inbred line genotypes reveal inter-strain incompatibility and the evolution of recombination.</title>
        <authorList>
            <person name="Ross J.A."/>
            <person name="Koboldt D.C."/>
            <person name="Staisch J.E."/>
            <person name="Chamberlin H.M."/>
            <person name="Gupta B.P."/>
            <person name="Miller R.D."/>
            <person name="Baird S.E."/>
            <person name="Haag E.S."/>
        </authorList>
    </citation>
    <scope>NUCLEOTIDE SEQUENCE [LARGE SCALE GENOMIC DNA]</scope>
    <source>
        <strain evidence="1 2">AF16</strain>
    </source>
</reference>
<dbReference type="AlphaFoldDB" id="A8X221"/>
<sequence>MLIFKQPHILWPNFRDMSLETWIAKLLQQSSPMSLPRSLQKLTLVSMPQLQLSLMYRLNFLLKLKEVLMLTFKQPLRSSLNLLLSFPHKLTEASNHLLN</sequence>
<organism evidence="1 2">
    <name type="scientific">Caenorhabditis briggsae</name>
    <dbReference type="NCBI Taxonomy" id="6238"/>
    <lineage>
        <taxon>Eukaryota</taxon>
        <taxon>Metazoa</taxon>
        <taxon>Ecdysozoa</taxon>
        <taxon>Nematoda</taxon>
        <taxon>Chromadorea</taxon>
        <taxon>Rhabditida</taxon>
        <taxon>Rhabditina</taxon>
        <taxon>Rhabditomorpha</taxon>
        <taxon>Rhabditoidea</taxon>
        <taxon>Rhabditidae</taxon>
        <taxon>Peloderinae</taxon>
        <taxon>Caenorhabditis</taxon>
    </lineage>
</organism>
<reference evidence="1 2" key="1">
    <citation type="journal article" date="2003" name="PLoS Biol.">
        <title>The genome sequence of Caenorhabditis briggsae: a platform for comparative genomics.</title>
        <authorList>
            <person name="Stein L.D."/>
            <person name="Bao Z."/>
            <person name="Blasiar D."/>
            <person name="Blumenthal T."/>
            <person name="Brent M.R."/>
            <person name="Chen N."/>
            <person name="Chinwalla A."/>
            <person name="Clarke L."/>
            <person name="Clee C."/>
            <person name="Coghlan A."/>
            <person name="Coulson A."/>
            <person name="D'Eustachio P."/>
            <person name="Fitch D.H."/>
            <person name="Fulton L.A."/>
            <person name="Fulton R.E."/>
            <person name="Griffiths-Jones S."/>
            <person name="Harris T.W."/>
            <person name="Hillier L.W."/>
            <person name="Kamath R."/>
            <person name="Kuwabara P.E."/>
            <person name="Mardis E.R."/>
            <person name="Marra M.A."/>
            <person name="Miner T.L."/>
            <person name="Minx P."/>
            <person name="Mullikin J.C."/>
            <person name="Plumb R.W."/>
            <person name="Rogers J."/>
            <person name="Schein J.E."/>
            <person name="Sohrmann M."/>
            <person name="Spieth J."/>
            <person name="Stajich J.E."/>
            <person name="Wei C."/>
            <person name="Willey D."/>
            <person name="Wilson R.K."/>
            <person name="Durbin R."/>
            <person name="Waterston R.H."/>
        </authorList>
    </citation>
    <scope>NUCLEOTIDE SEQUENCE [LARGE SCALE GENOMIC DNA]</scope>
    <source>
        <strain evidence="1 2">AF16</strain>
    </source>
</reference>
<dbReference type="KEGG" id="cbr:CBG_06358"/>
<dbReference type="CTD" id="8589316"/>
<proteinExistence type="predicted"/>
<accession>A8X221</accession>
<dbReference type="HOGENOM" id="CLU_2322482_0_0_1"/>
<evidence type="ECO:0000313" key="2">
    <source>
        <dbReference type="Proteomes" id="UP000008549"/>
    </source>
</evidence>
<evidence type="ECO:0000313" key="1">
    <source>
        <dbReference type="EMBL" id="CAP26681.2"/>
    </source>
</evidence>
<dbReference type="Proteomes" id="UP000008549">
    <property type="component" value="Unassembled WGS sequence"/>
</dbReference>